<feature type="compositionally biased region" description="Gly residues" evidence="9">
    <location>
        <begin position="246"/>
        <end position="258"/>
    </location>
</feature>
<comment type="similarity">
    <text evidence="2">Belongs to the glutamate-gated ion channel (TC 1.A.10.1) family.</text>
</comment>
<keyword evidence="3" id="KW-1003">Cell membrane</keyword>
<keyword evidence="5 10" id="KW-1133">Transmembrane helix</keyword>
<evidence type="ECO:0000256" key="10">
    <source>
        <dbReference type="SAM" id="Phobius"/>
    </source>
</evidence>
<dbReference type="GO" id="GO:0015276">
    <property type="term" value="F:ligand-gated monoatomic ion channel activity"/>
    <property type="evidence" value="ECO:0007669"/>
    <property type="project" value="InterPro"/>
</dbReference>
<dbReference type="PANTHER" id="PTHR42643:SF35">
    <property type="entry name" value="IONOTROPIC RECEPTOR 68A, ISOFORM A"/>
    <property type="match status" value="1"/>
</dbReference>
<dbReference type="InterPro" id="IPR001320">
    <property type="entry name" value="Iontro_rcpt_C"/>
</dbReference>
<feature type="transmembrane region" description="Helical" evidence="10">
    <location>
        <begin position="408"/>
        <end position="433"/>
    </location>
</feature>
<dbReference type="Gene3D" id="1.10.287.70">
    <property type="match status" value="1"/>
</dbReference>
<evidence type="ECO:0000259" key="11">
    <source>
        <dbReference type="Pfam" id="PF00060"/>
    </source>
</evidence>
<evidence type="ECO:0000313" key="13">
    <source>
        <dbReference type="Proteomes" id="UP001219518"/>
    </source>
</evidence>
<evidence type="ECO:0000256" key="7">
    <source>
        <dbReference type="ARBA" id="ARBA00023170"/>
    </source>
</evidence>
<dbReference type="InterPro" id="IPR052192">
    <property type="entry name" value="Insect_Ionotropic_Sensory_Rcpt"/>
</dbReference>
<dbReference type="GO" id="GO:0050906">
    <property type="term" value="P:detection of stimulus involved in sensory perception"/>
    <property type="evidence" value="ECO:0007669"/>
    <property type="project" value="UniProtKB-ARBA"/>
</dbReference>
<sequence>MWLAVGLALAGGGLSFFVLARCGMANYSLPREGVGAAAAAETGGVEGTAEDRRQRLRVDDGPPGKTAAHLFSSSLVSSLLYTSGMLLGVSLPRIPTNWAVRVLTGWWWLYSILVVVAYRAALTAILANPAPKLTIDTLEQLADSPLAVGGWGEHQKDFFLTSLDEAGQKVGRKFEVTDDWEAGVERVAQGSFAYYENAHFLQYAAARRRNKVKMQNDSGGTASANSSTGSSSAPAPSPPSDTAAAVGGGAAGAVGGGAKWPADPGATSTAGSGAANSNSSGVDPNASSGSGAAGGTLEARDLHIMKDCVINMPISLGLQRNSPLKPRVDRFLRRVIEAGLVHKWLTDAMLATTAGGRGRLGSLGEPEAVKGWWLGGGGASSCVPETARSCNQLDPPPLPQALMELRKLYGALVALGAGYLVASLALLAEVCYYRGVVMQRKGFDIYALGRNAQRNNAPAKRRRAAA</sequence>
<feature type="compositionally biased region" description="Low complexity" evidence="9">
    <location>
        <begin position="265"/>
        <end position="290"/>
    </location>
</feature>
<dbReference type="Proteomes" id="UP001219518">
    <property type="component" value="Unassembled WGS sequence"/>
</dbReference>
<evidence type="ECO:0000256" key="8">
    <source>
        <dbReference type="ARBA" id="ARBA00023180"/>
    </source>
</evidence>
<accession>A0AAE1H6D5</accession>
<evidence type="ECO:0000256" key="9">
    <source>
        <dbReference type="SAM" id="MobiDB-lite"/>
    </source>
</evidence>
<feature type="domain" description="Ionotropic glutamate receptor C-terminal" evidence="11">
    <location>
        <begin position="1"/>
        <end position="387"/>
    </location>
</feature>
<dbReference type="Pfam" id="PF00060">
    <property type="entry name" value="Lig_chan"/>
    <property type="match status" value="1"/>
</dbReference>
<comment type="subcellular location">
    <subcellularLocation>
        <location evidence="1">Cell membrane</location>
        <topology evidence="1">Multi-pass membrane protein</topology>
    </subcellularLocation>
</comment>
<keyword evidence="4 10" id="KW-0812">Transmembrane</keyword>
<reference evidence="12" key="1">
    <citation type="submission" date="2021-07" db="EMBL/GenBank/DDBJ databases">
        <authorList>
            <person name="Catto M.A."/>
            <person name="Jacobson A."/>
            <person name="Kennedy G."/>
            <person name="Labadie P."/>
            <person name="Hunt B.G."/>
            <person name="Srinivasan R."/>
        </authorList>
    </citation>
    <scope>NUCLEOTIDE SEQUENCE</scope>
    <source>
        <strain evidence="12">PL_HMW_Pooled</strain>
        <tissue evidence="12">Head</tissue>
    </source>
</reference>
<protein>
    <submittedName>
        <fullName evidence="12">Glutamate receptor</fullName>
    </submittedName>
</protein>
<evidence type="ECO:0000313" key="12">
    <source>
        <dbReference type="EMBL" id="KAK3915627.1"/>
    </source>
</evidence>
<feature type="transmembrane region" description="Helical" evidence="10">
    <location>
        <begin position="106"/>
        <end position="127"/>
    </location>
</feature>
<evidence type="ECO:0000256" key="1">
    <source>
        <dbReference type="ARBA" id="ARBA00004651"/>
    </source>
</evidence>
<proteinExistence type="inferred from homology"/>
<feature type="compositionally biased region" description="Low complexity" evidence="9">
    <location>
        <begin position="216"/>
        <end position="245"/>
    </location>
</feature>
<dbReference type="EMBL" id="JAHWGI010000441">
    <property type="protein sequence ID" value="KAK3915627.1"/>
    <property type="molecule type" value="Genomic_DNA"/>
</dbReference>
<dbReference type="AlphaFoldDB" id="A0AAE1H6D5"/>
<organism evidence="12 13">
    <name type="scientific">Frankliniella fusca</name>
    <dbReference type="NCBI Taxonomy" id="407009"/>
    <lineage>
        <taxon>Eukaryota</taxon>
        <taxon>Metazoa</taxon>
        <taxon>Ecdysozoa</taxon>
        <taxon>Arthropoda</taxon>
        <taxon>Hexapoda</taxon>
        <taxon>Insecta</taxon>
        <taxon>Pterygota</taxon>
        <taxon>Neoptera</taxon>
        <taxon>Paraneoptera</taxon>
        <taxon>Thysanoptera</taxon>
        <taxon>Terebrantia</taxon>
        <taxon>Thripoidea</taxon>
        <taxon>Thripidae</taxon>
        <taxon>Frankliniella</taxon>
    </lineage>
</organism>
<dbReference type="GO" id="GO:0005886">
    <property type="term" value="C:plasma membrane"/>
    <property type="evidence" value="ECO:0007669"/>
    <property type="project" value="UniProtKB-SubCell"/>
</dbReference>
<feature type="transmembrane region" description="Helical" evidence="10">
    <location>
        <begin position="70"/>
        <end position="94"/>
    </location>
</feature>
<evidence type="ECO:0000256" key="2">
    <source>
        <dbReference type="ARBA" id="ARBA00008685"/>
    </source>
</evidence>
<dbReference type="PANTHER" id="PTHR42643">
    <property type="entry name" value="IONOTROPIC RECEPTOR 20A-RELATED"/>
    <property type="match status" value="1"/>
</dbReference>
<keyword evidence="13" id="KW-1185">Reference proteome</keyword>
<dbReference type="SUPFAM" id="SSF53850">
    <property type="entry name" value="Periplasmic binding protein-like II"/>
    <property type="match status" value="1"/>
</dbReference>
<evidence type="ECO:0000256" key="4">
    <source>
        <dbReference type="ARBA" id="ARBA00022692"/>
    </source>
</evidence>
<keyword evidence="7 12" id="KW-0675">Receptor</keyword>
<gene>
    <name evidence="12" type="ORF">KUF71_024770</name>
</gene>
<evidence type="ECO:0000256" key="3">
    <source>
        <dbReference type="ARBA" id="ARBA00022475"/>
    </source>
</evidence>
<reference evidence="12" key="2">
    <citation type="journal article" date="2023" name="BMC Genomics">
        <title>Pest status, molecular evolution, and epigenetic factors derived from the genome assembly of Frankliniella fusca, a thysanopteran phytovirus vector.</title>
        <authorList>
            <person name="Catto M.A."/>
            <person name="Labadie P.E."/>
            <person name="Jacobson A.L."/>
            <person name="Kennedy G.G."/>
            <person name="Srinivasan R."/>
            <person name="Hunt B.G."/>
        </authorList>
    </citation>
    <scope>NUCLEOTIDE SEQUENCE</scope>
    <source>
        <strain evidence="12">PL_HMW_Pooled</strain>
    </source>
</reference>
<keyword evidence="8" id="KW-0325">Glycoprotein</keyword>
<comment type="caution">
    <text evidence="12">The sequence shown here is derived from an EMBL/GenBank/DDBJ whole genome shotgun (WGS) entry which is preliminary data.</text>
</comment>
<keyword evidence="6 10" id="KW-0472">Membrane</keyword>
<name>A0AAE1H6D5_9NEOP</name>
<evidence type="ECO:0000256" key="6">
    <source>
        <dbReference type="ARBA" id="ARBA00023136"/>
    </source>
</evidence>
<evidence type="ECO:0000256" key="5">
    <source>
        <dbReference type="ARBA" id="ARBA00022989"/>
    </source>
</evidence>
<feature type="region of interest" description="Disordered" evidence="9">
    <location>
        <begin position="211"/>
        <end position="294"/>
    </location>
</feature>